<dbReference type="PANTHER" id="PTHR34576">
    <property type="entry name" value="MEMBRANE-ASSOCIATED KINASE REGULATOR 6-RELATED"/>
    <property type="match status" value="1"/>
</dbReference>
<dbReference type="AlphaFoldDB" id="A0A4U6UKB8"/>
<proteinExistence type="predicted"/>
<evidence type="ECO:0000313" key="3">
    <source>
        <dbReference type="Proteomes" id="UP000298652"/>
    </source>
</evidence>
<keyword evidence="3" id="KW-1185">Reference proteome</keyword>
<feature type="region of interest" description="Disordered" evidence="1">
    <location>
        <begin position="106"/>
        <end position="146"/>
    </location>
</feature>
<dbReference type="InterPro" id="IPR044699">
    <property type="entry name" value="MAKR6"/>
</dbReference>
<protein>
    <recommendedName>
        <fullName evidence="4">Membrane-associated kinase regulator 6</fullName>
    </recommendedName>
</protein>
<accession>A0A4U6UKB8</accession>
<feature type="compositionally biased region" description="Basic and acidic residues" evidence="1">
    <location>
        <begin position="24"/>
        <end position="34"/>
    </location>
</feature>
<dbReference type="EMBL" id="CM016556">
    <property type="protein sequence ID" value="TKW16638.1"/>
    <property type="molecule type" value="Genomic_DNA"/>
</dbReference>
<gene>
    <name evidence="2" type="ORF">SEVIR_5G312600v2</name>
</gene>
<evidence type="ECO:0008006" key="4">
    <source>
        <dbReference type="Google" id="ProtNLM"/>
    </source>
</evidence>
<sequence>MDHTTSHPLPDVGSFSYSWPTSKPEPRPEERIGHGDITSFIGTDPASASPWSFDFRRSLPQQTESMADADQMFLDGLLLPLQLATKQGQDDGDSGRRESVLTRSLSLDSSQRMVASATASRRHRLPPPRPASQNSSPCGLRGGRAVTPTRGAVFRTSKLRLPSFGLGRCGKQHRWMSFGFLVPLCQTIVRCFWRRKAVDASERAEYSSAKVKLCDLGQESAIRDAILHCKRSL</sequence>
<reference evidence="2" key="1">
    <citation type="submission" date="2019-03" db="EMBL/GenBank/DDBJ databases">
        <title>WGS assembly of Setaria viridis.</title>
        <authorList>
            <person name="Huang P."/>
            <person name="Jenkins J."/>
            <person name="Grimwood J."/>
            <person name="Barry K."/>
            <person name="Healey A."/>
            <person name="Mamidi S."/>
            <person name="Sreedasyam A."/>
            <person name="Shu S."/>
            <person name="Feldman M."/>
            <person name="Wu J."/>
            <person name="Yu Y."/>
            <person name="Chen C."/>
            <person name="Johnson J."/>
            <person name="Rokhsar D."/>
            <person name="Baxter I."/>
            <person name="Schmutz J."/>
            <person name="Brutnell T."/>
            <person name="Kellogg E."/>
        </authorList>
    </citation>
    <scope>NUCLEOTIDE SEQUENCE [LARGE SCALE GENOMIC DNA]</scope>
</reference>
<name>A0A4U6UKB8_SETVI</name>
<dbReference type="PANTHER" id="PTHR34576:SF3">
    <property type="entry name" value="OS01G0737100 PROTEIN"/>
    <property type="match status" value="1"/>
</dbReference>
<feature type="compositionally biased region" description="Polar residues" evidence="1">
    <location>
        <begin position="106"/>
        <end position="119"/>
    </location>
</feature>
<dbReference type="OMA" id="AVADQMF"/>
<dbReference type="Proteomes" id="UP000298652">
    <property type="component" value="Chromosome 5"/>
</dbReference>
<evidence type="ECO:0000256" key="1">
    <source>
        <dbReference type="SAM" id="MobiDB-lite"/>
    </source>
</evidence>
<organism evidence="2 3">
    <name type="scientific">Setaria viridis</name>
    <name type="common">Green bristlegrass</name>
    <name type="synonym">Setaria italica subsp. viridis</name>
    <dbReference type="NCBI Taxonomy" id="4556"/>
    <lineage>
        <taxon>Eukaryota</taxon>
        <taxon>Viridiplantae</taxon>
        <taxon>Streptophyta</taxon>
        <taxon>Embryophyta</taxon>
        <taxon>Tracheophyta</taxon>
        <taxon>Spermatophyta</taxon>
        <taxon>Magnoliopsida</taxon>
        <taxon>Liliopsida</taxon>
        <taxon>Poales</taxon>
        <taxon>Poaceae</taxon>
        <taxon>PACMAD clade</taxon>
        <taxon>Panicoideae</taxon>
        <taxon>Panicodae</taxon>
        <taxon>Paniceae</taxon>
        <taxon>Cenchrinae</taxon>
        <taxon>Setaria</taxon>
    </lineage>
</organism>
<evidence type="ECO:0000313" key="2">
    <source>
        <dbReference type="EMBL" id="TKW16638.1"/>
    </source>
</evidence>
<feature type="region of interest" description="Disordered" evidence="1">
    <location>
        <begin position="1"/>
        <end position="34"/>
    </location>
</feature>
<dbReference type="Gramene" id="TKW16638">
    <property type="protein sequence ID" value="TKW16638"/>
    <property type="gene ID" value="SEVIR_5G312600v2"/>
</dbReference>